<dbReference type="SUPFAM" id="SSF54637">
    <property type="entry name" value="Thioesterase/thiol ester dehydrase-isomerase"/>
    <property type="match status" value="1"/>
</dbReference>
<accession>A0A9W8GJ08</accession>
<evidence type="ECO:0008006" key="3">
    <source>
        <dbReference type="Google" id="ProtNLM"/>
    </source>
</evidence>
<evidence type="ECO:0000313" key="1">
    <source>
        <dbReference type="EMBL" id="KAJ2687236.1"/>
    </source>
</evidence>
<dbReference type="OrthoDB" id="5515057at2759"/>
<dbReference type="EMBL" id="JANBTX010000079">
    <property type="protein sequence ID" value="KAJ2687236.1"/>
    <property type="molecule type" value="Genomic_DNA"/>
</dbReference>
<organism evidence="1 2">
    <name type="scientific">Coemansia spiralis</name>
    <dbReference type="NCBI Taxonomy" id="417178"/>
    <lineage>
        <taxon>Eukaryota</taxon>
        <taxon>Fungi</taxon>
        <taxon>Fungi incertae sedis</taxon>
        <taxon>Zoopagomycota</taxon>
        <taxon>Kickxellomycotina</taxon>
        <taxon>Kickxellomycetes</taxon>
        <taxon>Kickxellales</taxon>
        <taxon>Kickxellaceae</taxon>
        <taxon>Coemansia</taxon>
    </lineage>
</organism>
<evidence type="ECO:0000313" key="2">
    <source>
        <dbReference type="Proteomes" id="UP001151516"/>
    </source>
</evidence>
<dbReference type="AlphaFoldDB" id="A0A9W8GJ08"/>
<comment type="caution">
    <text evidence="1">The sequence shown here is derived from an EMBL/GenBank/DDBJ whole genome shotgun (WGS) entry which is preliminary data.</text>
</comment>
<dbReference type="InterPro" id="IPR029069">
    <property type="entry name" value="HotDog_dom_sf"/>
</dbReference>
<keyword evidence="2" id="KW-1185">Reference proteome</keyword>
<sequence length="152" mass="16811">MSGFILNELLDKLTKRDSSTTRFGSSLELRVATADAKKRTVVYEYEVTEDEIFRGYLDSGWLSTVVDNATDPLIRAIVANPTNSYTTSLTVHTLEPILAGTRVEIVCRLVQVEGRLLQSTVAFRDAQRKTLVYATGVHTLLYKDVVAGAAKL</sequence>
<protein>
    <recommendedName>
        <fullName evidence="3">Thioesterase domain-containing protein</fullName>
    </recommendedName>
</protein>
<proteinExistence type="predicted"/>
<reference evidence="1" key="1">
    <citation type="submission" date="2022-07" db="EMBL/GenBank/DDBJ databases">
        <title>Phylogenomic reconstructions and comparative analyses of Kickxellomycotina fungi.</title>
        <authorList>
            <person name="Reynolds N.K."/>
            <person name="Stajich J.E."/>
            <person name="Barry K."/>
            <person name="Grigoriev I.V."/>
            <person name="Crous P."/>
            <person name="Smith M.E."/>
        </authorList>
    </citation>
    <scope>NUCLEOTIDE SEQUENCE</scope>
    <source>
        <strain evidence="1">CBS 109367</strain>
    </source>
</reference>
<dbReference type="Proteomes" id="UP001151516">
    <property type="component" value="Unassembled WGS sequence"/>
</dbReference>
<name>A0A9W8GJ08_9FUNG</name>
<gene>
    <name evidence="1" type="ORF">IWW39_003097</name>
</gene>
<dbReference type="Gene3D" id="3.10.129.10">
    <property type="entry name" value="Hotdog Thioesterase"/>
    <property type="match status" value="1"/>
</dbReference>